<organism evidence="1 2">
    <name type="scientific">Multifurca ochricompacta</name>
    <dbReference type="NCBI Taxonomy" id="376703"/>
    <lineage>
        <taxon>Eukaryota</taxon>
        <taxon>Fungi</taxon>
        <taxon>Dikarya</taxon>
        <taxon>Basidiomycota</taxon>
        <taxon>Agaricomycotina</taxon>
        <taxon>Agaricomycetes</taxon>
        <taxon>Russulales</taxon>
        <taxon>Russulaceae</taxon>
        <taxon>Multifurca</taxon>
    </lineage>
</organism>
<proteinExistence type="predicted"/>
<protein>
    <submittedName>
        <fullName evidence="1">Uncharacterized protein</fullName>
    </submittedName>
</protein>
<dbReference type="EMBL" id="WTXG01000027">
    <property type="protein sequence ID" value="KAI0298701.1"/>
    <property type="molecule type" value="Genomic_DNA"/>
</dbReference>
<accession>A0AAD4M2E2</accession>
<evidence type="ECO:0000313" key="1">
    <source>
        <dbReference type="EMBL" id="KAI0298701.1"/>
    </source>
</evidence>
<gene>
    <name evidence="1" type="ORF">B0F90DRAFT_686074</name>
</gene>
<keyword evidence="2" id="KW-1185">Reference proteome</keyword>
<reference evidence="1" key="1">
    <citation type="journal article" date="2022" name="New Phytol.">
        <title>Evolutionary transition to the ectomycorrhizal habit in the genomes of a hyperdiverse lineage of mushroom-forming fungi.</title>
        <authorList>
            <person name="Looney B."/>
            <person name="Miyauchi S."/>
            <person name="Morin E."/>
            <person name="Drula E."/>
            <person name="Courty P.E."/>
            <person name="Kohler A."/>
            <person name="Kuo A."/>
            <person name="LaButti K."/>
            <person name="Pangilinan J."/>
            <person name="Lipzen A."/>
            <person name="Riley R."/>
            <person name="Andreopoulos W."/>
            <person name="He G."/>
            <person name="Johnson J."/>
            <person name="Nolan M."/>
            <person name="Tritt A."/>
            <person name="Barry K.W."/>
            <person name="Grigoriev I.V."/>
            <person name="Nagy L.G."/>
            <person name="Hibbett D."/>
            <person name="Henrissat B."/>
            <person name="Matheny P.B."/>
            <person name="Labbe J."/>
            <person name="Martin F.M."/>
        </authorList>
    </citation>
    <scope>NUCLEOTIDE SEQUENCE</scope>
    <source>
        <strain evidence="1">BPL690</strain>
    </source>
</reference>
<sequence length="206" mass="23615">MILFTAKGDRKRALRRLRTVSSQKTHHFSTFRTGLALGFAFPAFVDGSSVVSSPPIFWDFRRVSLRLSASYANCYTIMGKLAVYLCDTAGSYTSCVSCWHKFVDVELTRINYVFIFGTDLPRLCRCPSSLINHTGLDVRTHLDPRGYFEVRRQIPLTRPRSLETMLATLHCSRNSLLGFLAFFYTRAEPTIQPWAWPVLWLLIVFC</sequence>
<dbReference type="AlphaFoldDB" id="A0AAD4M2E2"/>
<evidence type="ECO:0000313" key="2">
    <source>
        <dbReference type="Proteomes" id="UP001203297"/>
    </source>
</evidence>
<dbReference type="Proteomes" id="UP001203297">
    <property type="component" value="Unassembled WGS sequence"/>
</dbReference>
<name>A0AAD4M2E2_9AGAM</name>
<comment type="caution">
    <text evidence="1">The sequence shown here is derived from an EMBL/GenBank/DDBJ whole genome shotgun (WGS) entry which is preliminary data.</text>
</comment>